<accession>K0RNT6</accession>
<gene>
    <name evidence="1" type="ORF">THAOC_26519</name>
</gene>
<name>K0RNT6_THAOC</name>
<reference evidence="1 2" key="1">
    <citation type="journal article" date="2012" name="Genome Biol.">
        <title>Genome and low-iron response of an oceanic diatom adapted to chronic iron limitation.</title>
        <authorList>
            <person name="Lommer M."/>
            <person name="Specht M."/>
            <person name="Roy A.S."/>
            <person name="Kraemer L."/>
            <person name="Andreson R."/>
            <person name="Gutowska M.A."/>
            <person name="Wolf J."/>
            <person name="Bergner S.V."/>
            <person name="Schilhabel M.B."/>
            <person name="Klostermeier U.C."/>
            <person name="Beiko R.G."/>
            <person name="Rosenstiel P."/>
            <person name="Hippler M."/>
            <person name="Laroche J."/>
        </authorList>
    </citation>
    <scope>NUCLEOTIDE SEQUENCE [LARGE SCALE GENOMIC DNA]</scope>
    <source>
        <strain evidence="1 2">CCMP1005</strain>
    </source>
</reference>
<evidence type="ECO:0000313" key="1">
    <source>
        <dbReference type="EMBL" id="EJK53944.1"/>
    </source>
</evidence>
<dbReference type="AlphaFoldDB" id="K0RNT6"/>
<protein>
    <submittedName>
        <fullName evidence="1">Uncharacterized protein</fullName>
    </submittedName>
</protein>
<dbReference type="OrthoDB" id="56988at2759"/>
<proteinExistence type="predicted"/>
<sequence length="197" mass="22458">MIRQKNKNLTRPLPQVIGDYTADYNLQYNLFIKPVLPSLVDNINSLARSQIIGMAHTTSITRLLLEGIQYCYCPDDFFYDLSELMDHDQSPIEGRFRDTVMALMFVEQKLAQANFYLYRNSQASKAILDKLPPNARVGSISAAAEGNFSVYIDEDMDNPFEIVSHMSRLLPDITSVVDALFTPGWPQLKILPRYLET</sequence>
<evidence type="ECO:0000313" key="2">
    <source>
        <dbReference type="Proteomes" id="UP000266841"/>
    </source>
</evidence>
<dbReference type="Proteomes" id="UP000266841">
    <property type="component" value="Unassembled WGS sequence"/>
</dbReference>
<comment type="caution">
    <text evidence="1">The sequence shown here is derived from an EMBL/GenBank/DDBJ whole genome shotgun (WGS) entry which is preliminary data.</text>
</comment>
<keyword evidence="2" id="KW-1185">Reference proteome</keyword>
<dbReference type="EMBL" id="AGNL01036669">
    <property type="protein sequence ID" value="EJK53944.1"/>
    <property type="molecule type" value="Genomic_DNA"/>
</dbReference>
<feature type="non-terminal residue" evidence="1">
    <location>
        <position position="197"/>
    </location>
</feature>
<organism evidence="1 2">
    <name type="scientific">Thalassiosira oceanica</name>
    <name type="common">Marine diatom</name>
    <dbReference type="NCBI Taxonomy" id="159749"/>
    <lineage>
        <taxon>Eukaryota</taxon>
        <taxon>Sar</taxon>
        <taxon>Stramenopiles</taxon>
        <taxon>Ochrophyta</taxon>
        <taxon>Bacillariophyta</taxon>
        <taxon>Coscinodiscophyceae</taxon>
        <taxon>Thalassiosirophycidae</taxon>
        <taxon>Thalassiosirales</taxon>
        <taxon>Thalassiosiraceae</taxon>
        <taxon>Thalassiosira</taxon>
    </lineage>
</organism>